<feature type="region of interest" description="Disordered" evidence="1">
    <location>
        <begin position="167"/>
        <end position="198"/>
    </location>
</feature>
<evidence type="ECO:0000256" key="1">
    <source>
        <dbReference type="SAM" id="MobiDB-lite"/>
    </source>
</evidence>
<keyword evidence="2" id="KW-0472">Membrane</keyword>
<accession>A0ABN7RY13</accession>
<name>A0ABN7RY13_OIKDI</name>
<evidence type="ECO:0000313" key="4">
    <source>
        <dbReference type="Proteomes" id="UP001158576"/>
    </source>
</evidence>
<dbReference type="EMBL" id="OU015568">
    <property type="protein sequence ID" value="CAG5086547.1"/>
    <property type="molecule type" value="Genomic_DNA"/>
</dbReference>
<keyword evidence="2" id="KW-0812">Transmembrane</keyword>
<evidence type="ECO:0000256" key="2">
    <source>
        <dbReference type="SAM" id="Phobius"/>
    </source>
</evidence>
<dbReference type="Proteomes" id="UP001158576">
    <property type="component" value="Chromosome PAR"/>
</dbReference>
<reference evidence="3 4" key="1">
    <citation type="submission" date="2021-04" db="EMBL/GenBank/DDBJ databases">
        <authorList>
            <person name="Bliznina A."/>
        </authorList>
    </citation>
    <scope>NUCLEOTIDE SEQUENCE [LARGE SCALE GENOMIC DNA]</scope>
</reference>
<proteinExistence type="predicted"/>
<sequence length="198" mass="22691">MSQFSIDLTPLVGLEVFLMLASFIFALTLIVLLAVLFPPTCCYQKISDSYDNFRARTKSNSSENTESTDYDNYAPRDLEAFFIPGDRIASRDKYRAKIIGPERDPRRGRARSTRDDEEIIHSTMYPEIPTVVKKNRYFPGLQEISRISFTEEGDRLMNAQVARAYRKYKKPQMPTPSPRTHTRAKPAGSIPKTSHYVV</sequence>
<organism evidence="3 4">
    <name type="scientific">Oikopleura dioica</name>
    <name type="common">Tunicate</name>
    <dbReference type="NCBI Taxonomy" id="34765"/>
    <lineage>
        <taxon>Eukaryota</taxon>
        <taxon>Metazoa</taxon>
        <taxon>Chordata</taxon>
        <taxon>Tunicata</taxon>
        <taxon>Appendicularia</taxon>
        <taxon>Copelata</taxon>
        <taxon>Oikopleuridae</taxon>
        <taxon>Oikopleura</taxon>
    </lineage>
</organism>
<gene>
    <name evidence="3" type="ORF">OKIOD_LOCUS2812</name>
</gene>
<feature type="transmembrane region" description="Helical" evidence="2">
    <location>
        <begin position="12"/>
        <end position="37"/>
    </location>
</feature>
<evidence type="ECO:0000313" key="3">
    <source>
        <dbReference type="EMBL" id="CAG5086547.1"/>
    </source>
</evidence>
<keyword evidence="4" id="KW-1185">Reference proteome</keyword>
<keyword evidence="2" id="KW-1133">Transmembrane helix</keyword>
<protein>
    <submittedName>
        <fullName evidence="3">Oidioi.mRNA.OKI2018_I69.PAR.g11254.t1.cds</fullName>
    </submittedName>
</protein>